<organism evidence="2 3">
    <name type="scientific">Pollutimonas subterranea</name>
    <dbReference type="NCBI Taxonomy" id="2045210"/>
    <lineage>
        <taxon>Bacteria</taxon>
        <taxon>Pseudomonadati</taxon>
        <taxon>Pseudomonadota</taxon>
        <taxon>Betaproteobacteria</taxon>
        <taxon>Burkholderiales</taxon>
        <taxon>Alcaligenaceae</taxon>
        <taxon>Pollutimonas</taxon>
    </lineage>
</organism>
<dbReference type="InterPro" id="IPR023606">
    <property type="entry name" value="CoA-Trfase_III_dom_1_sf"/>
</dbReference>
<dbReference type="PANTHER" id="PTHR48207:SF3">
    <property type="entry name" value="SUCCINATE--HYDROXYMETHYLGLUTARATE COA-TRANSFERASE"/>
    <property type="match status" value="1"/>
</dbReference>
<evidence type="ECO:0000256" key="1">
    <source>
        <dbReference type="ARBA" id="ARBA00022679"/>
    </source>
</evidence>
<dbReference type="PANTHER" id="PTHR48207">
    <property type="entry name" value="SUCCINATE--HYDROXYMETHYLGLUTARATE COA-TRANSFERASE"/>
    <property type="match status" value="1"/>
</dbReference>
<dbReference type="EMBL" id="PDNW01000011">
    <property type="protein sequence ID" value="PLC49354.1"/>
    <property type="molecule type" value="Genomic_DNA"/>
</dbReference>
<dbReference type="Pfam" id="PF02515">
    <property type="entry name" value="CoA_transf_3"/>
    <property type="match status" value="1"/>
</dbReference>
<dbReference type="InterPro" id="IPR050483">
    <property type="entry name" value="CoA-transferase_III_domain"/>
</dbReference>
<evidence type="ECO:0000313" key="2">
    <source>
        <dbReference type="EMBL" id="PLC49354.1"/>
    </source>
</evidence>
<dbReference type="Gene3D" id="3.30.1540.10">
    <property type="entry name" value="formyl-coa transferase, domain 3"/>
    <property type="match status" value="1"/>
</dbReference>
<dbReference type="AlphaFoldDB" id="A0A2N4U2V6"/>
<evidence type="ECO:0000313" key="3">
    <source>
        <dbReference type="Proteomes" id="UP000234190"/>
    </source>
</evidence>
<dbReference type="OrthoDB" id="5294844at2"/>
<dbReference type="RefSeq" id="WP_102074521.1">
    <property type="nucleotide sequence ID" value="NZ_PDNW01000011.1"/>
</dbReference>
<sequence>MTIGKWARQSGPAQALEGIVVLDLAGALGNYCGKLFADQGADVILIEPIAGAPTRGMEPRIKGRQDLESSLVFQYQNTNKRSIALDLDTPEGQKIFLALVKNAHVLIESERPGAMERRGLGYEVLRKIAPGLVMTSITPFGQHGPYSDWLGSDLVGMAMGGMLYLAGYKDTAPMVAFGEQAIGAANLFAAVATMAAVYDAELSASGQHIDVSMQESVVMGMENAVQFYDLEGTIRKRNGGEQRLAGTGVFKCKDGYVYLMAGGVGGNRFWADTTQWLIDEGLERAEELKEPCWHDNDYLASSPAKTRFTEIFSAFAQAHTKAQMQEKGRARRIPIAPICDTSDLNKSEQRKYREYFIDVTASDGSPLVMPGAPYHLSQTPCAVQRGAPRLGQHTREILNDIGIDNAHEQELMRKGCVR</sequence>
<dbReference type="InterPro" id="IPR044855">
    <property type="entry name" value="CoA-Trfase_III_dom3_sf"/>
</dbReference>
<name>A0A2N4U2V6_9BURK</name>
<dbReference type="Gene3D" id="3.40.50.10540">
    <property type="entry name" value="Crotonobetainyl-coa:carnitine coa-transferase, domain 1"/>
    <property type="match status" value="1"/>
</dbReference>
<accession>A0A2N4U2V6</accession>
<reference evidence="2 3" key="1">
    <citation type="submission" date="2017-10" db="EMBL/GenBank/DDBJ databases">
        <title>Two draft genome sequences of Pusillimonas sp. strains isolated from a nitrate- and radionuclide-contaminated groundwater in Russia.</title>
        <authorList>
            <person name="Grouzdev D.S."/>
            <person name="Tourova T.P."/>
            <person name="Goeva M.A."/>
            <person name="Babich T.L."/>
            <person name="Sokolova D.S."/>
            <person name="Abdullin R."/>
            <person name="Poltaraus A.B."/>
            <person name="Toshchakov S.V."/>
            <person name="Nazina T.N."/>
        </authorList>
    </citation>
    <scope>NUCLEOTIDE SEQUENCE [LARGE SCALE GENOMIC DNA]</scope>
    <source>
        <strain evidence="2 3">JR1/69-3-13</strain>
    </source>
</reference>
<dbReference type="InterPro" id="IPR003673">
    <property type="entry name" value="CoA-Trfase_fam_III"/>
</dbReference>
<comment type="caution">
    <text evidence="2">The sequence shown here is derived from an EMBL/GenBank/DDBJ whole genome shotgun (WGS) entry which is preliminary data.</text>
</comment>
<dbReference type="Proteomes" id="UP000234190">
    <property type="component" value="Unassembled WGS sequence"/>
</dbReference>
<protein>
    <submittedName>
        <fullName evidence="2">Succinyl-CoA--benzylsuccinate CoA-transferase</fullName>
    </submittedName>
</protein>
<keyword evidence="1 2" id="KW-0808">Transferase</keyword>
<keyword evidence="3" id="KW-1185">Reference proteome</keyword>
<dbReference type="SUPFAM" id="SSF89796">
    <property type="entry name" value="CoA-transferase family III (CaiB/BaiF)"/>
    <property type="match status" value="1"/>
</dbReference>
<dbReference type="GO" id="GO:0008410">
    <property type="term" value="F:CoA-transferase activity"/>
    <property type="evidence" value="ECO:0007669"/>
    <property type="project" value="TreeGrafter"/>
</dbReference>
<proteinExistence type="predicted"/>
<gene>
    <name evidence="2" type="ORF">CR159_13720</name>
</gene>